<dbReference type="EMBL" id="JAGGNH010000010">
    <property type="protein sequence ID" value="KAJ0962185.1"/>
    <property type="molecule type" value="Genomic_DNA"/>
</dbReference>
<protein>
    <submittedName>
        <fullName evidence="1">Uncharacterized protein</fullName>
    </submittedName>
</protein>
<evidence type="ECO:0000313" key="1">
    <source>
        <dbReference type="EMBL" id="KAJ0962185.1"/>
    </source>
</evidence>
<name>A0A9D5BX09_9LILI</name>
<sequence>MPRDRLQRELFELLPFGSGRRSCPEDAARVVRFGAGGGATASALFLRGELPDEMKPSELRHGDVLGSLRPR</sequence>
<reference evidence="1" key="1">
    <citation type="submission" date="2021-03" db="EMBL/GenBank/DDBJ databases">
        <authorList>
            <person name="Li Z."/>
            <person name="Yang C."/>
        </authorList>
    </citation>
    <scope>NUCLEOTIDE SEQUENCE</scope>
    <source>
        <strain evidence="1">Dzin_1.0</strain>
        <tissue evidence="1">Leaf</tissue>
    </source>
</reference>
<comment type="caution">
    <text evidence="1">The sequence shown here is derived from an EMBL/GenBank/DDBJ whole genome shotgun (WGS) entry which is preliminary data.</text>
</comment>
<keyword evidence="2" id="KW-1185">Reference proteome</keyword>
<organism evidence="1 2">
    <name type="scientific">Dioscorea zingiberensis</name>
    <dbReference type="NCBI Taxonomy" id="325984"/>
    <lineage>
        <taxon>Eukaryota</taxon>
        <taxon>Viridiplantae</taxon>
        <taxon>Streptophyta</taxon>
        <taxon>Embryophyta</taxon>
        <taxon>Tracheophyta</taxon>
        <taxon>Spermatophyta</taxon>
        <taxon>Magnoliopsida</taxon>
        <taxon>Liliopsida</taxon>
        <taxon>Dioscoreales</taxon>
        <taxon>Dioscoreaceae</taxon>
        <taxon>Dioscorea</taxon>
    </lineage>
</organism>
<dbReference type="Proteomes" id="UP001085076">
    <property type="component" value="Miscellaneous, Linkage group lg10"/>
</dbReference>
<proteinExistence type="predicted"/>
<gene>
    <name evidence="1" type="ORF">J5N97_030013</name>
</gene>
<accession>A0A9D5BX09</accession>
<dbReference type="AlphaFoldDB" id="A0A9D5BX09"/>
<reference evidence="1" key="2">
    <citation type="journal article" date="2022" name="Hortic Res">
        <title>The genome of Dioscorea zingiberensis sheds light on the biosynthesis, origin and evolution of the medicinally important diosgenin saponins.</title>
        <authorList>
            <person name="Li Y."/>
            <person name="Tan C."/>
            <person name="Li Z."/>
            <person name="Guo J."/>
            <person name="Li S."/>
            <person name="Chen X."/>
            <person name="Wang C."/>
            <person name="Dai X."/>
            <person name="Yang H."/>
            <person name="Song W."/>
            <person name="Hou L."/>
            <person name="Xu J."/>
            <person name="Tong Z."/>
            <person name="Xu A."/>
            <person name="Yuan X."/>
            <person name="Wang W."/>
            <person name="Yang Q."/>
            <person name="Chen L."/>
            <person name="Sun Z."/>
            <person name="Wang K."/>
            <person name="Pan B."/>
            <person name="Chen J."/>
            <person name="Bao Y."/>
            <person name="Liu F."/>
            <person name="Qi X."/>
            <person name="Gang D.R."/>
            <person name="Wen J."/>
            <person name="Li J."/>
        </authorList>
    </citation>
    <scope>NUCLEOTIDE SEQUENCE</scope>
    <source>
        <strain evidence="1">Dzin_1.0</strain>
    </source>
</reference>
<evidence type="ECO:0000313" key="2">
    <source>
        <dbReference type="Proteomes" id="UP001085076"/>
    </source>
</evidence>